<sequence length="1036" mass="115447">MSGRGRGGQGFGNQENKKFNNQNNKFNNKPPNEFYRNGCAFLENVRLLEDRTAAKPRSTTQQSQALQRPAYGTLGQAVSLWANYVALTPGRGHLFYRYSISITRIKDNNDKKQDSTKVPAEQSSNNEAAELASQVADQLTLNPNSNDPPSEPGIQPGNGDTAVQPAGMKRAAIIAHLLGDDRDLKDRFNRGTVASDYRDIMVSTTPLEDLVYPVNYKGVRSNYRLEKYRVALMEPSDVQNPLKLDDLLDYLGSDTRPETTAIPEAVFAQVLNIWLRQFSKFKESIEPPTQKVVASKAYPLTDDTTLPKDHPNFYFTQPLQSGIASIRGYFSSIRFGAGKAWVNINTTHGAFFESKPLGEWIRDAGYAHPRKHAQLHGILRGLRVELLHRTVKDGDDNKPVVKVISGLATTSDGPSKDAPEGNPSTTFPPPKFVKGSPAYGVQCAQVLFYDPSRPGDGYVTVYDHFKQKYRKYTPKQDELVVNLGSARRPTYYPVSVCKLLPGQPYHPKLTDTQTQAMIKFAQLGPKSSVDCITVDGFDRIGLKNPTAHAKLLNPASGLARAQGRILAMPGVKYNTTKVKSTPGKWNLLDVGEYSKKGRKAAWTFVSFGKLPWYDADYTRMDKQLRPLMAKRGFNPQDEWHMDDRYLYPPLELTQNSTIETRRKELAKHFKDLHNKGCNLLFVMLPDKGAEMYNAVKAAADITVGIHTVCIVEPNAARKFRAGPLQFSQFFDNILLKANLKQGGINHTLEFPTSTILSKWQAMVLGLDVTHSPQGANKANATPSIIGMVANADEHLAQWPATIAFQDRENQEIVTSMQSFQTLLQPHLDRYYGRHKKYPAALIIYRDGVSEGQYSHVAENEYNGIRSVCTAAYGSKNQPGPKISIIVVGKRHHTRFFPTAADHADSKGNTRPGTVVDRSITSQFLWEFYMQAHEAIQGTARPAHYVVVKDEFFRSTFSVQGNRPSANPPYKNAADVLEAFTHALSYAFGRSTRSIGVCTPARLADKVCDRARCYTAAGLALEEIKVAEDLKDSMFYI</sequence>
<keyword evidence="2" id="KW-1185">Reference proteome</keyword>
<dbReference type="EMBL" id="JAGIZQ010000001">
    <property type="protein sequence ID" value="KAH6649409.1"/>
    <property type="molecule type" value="Genomic_DNA"/>
</dbReference>
<name>A0ACB7PKN2_9PEZI</name>
<organism evidence="1 2">
    <name type="scientific">Chaetomium tenue</name>
    <dbReference type="NCBI Taxonomy" id="1854479"/>
    <lineage>
        <taxon>Eukaryota</taxon>
        <taxon>Fungi</taxon>
        <taxon>Dikarya</taxon>
        <taxon>Ascomycota</taxon>
        <taxon>Pezizomycotina</taxon>
        <taxon>Sordariomycetes</taxon>
        <taxon>Sordariomycetidae</taxon>
        <taxon>Sordariales</taxon>
        <taxon>Chaetomiaceae</taxon>
        <taxon>Chaetomium</taxon>
    </lineage>
</organism>
<evidence type="ECO:0000313" key="1">
    <source>
        <dbReference type="EMBL" id="KAH6649409.1"/>
    </source>
</evidence>
<comment type="caution">
    <text evidence="1">The sequence shown here is derived from an EMBL/GenBank/DDBJ whole genome shotgun (WGS) entry which is preliminary data.</text>
</comment>
<evidence type="ECO:0000313" key="2">
    <source>
        <dbReference type="Proteomes" id="UP000724584"/>
    </source>
</evidence>
<reference evidence="1 2" key="1">
    <citation type="journal article" date="2021" name="Nat. Commun.">
        <title>Genetic determinants of endophytism in the Arabidopsis root mycobiome.</title>
        <authorList>
            <person name="Mesny F."/>
            <person name="Miyauchi S."/>
            <person name="Thiergart T."/>
            <person name="Pickel B."/>
            <person name="Atanasova L."/>
            <person name="Karlsson M."/>
            <person name="Huettel B."/>
            <person name="Barry K.W."/>
            <person name="Haridas S."/>
            <person name="Chen C."/>
            <person name="Bauer D."/>
            <person name="Andreopoulos W."/>
            <person name="Pangilinan J."/>
            <person name="LaButti K."/>
            <person name="Riley R."/>
            <person name="Lipzen A."/>
            <person name="Clum A."/>
            <person name="Drula E."/>
            <person name="Henrissat B."/>
            <person name="Kohler A."/>
            <person name="Grigoriev I.V."/>
            <person name="Martin F.M."/>
            <person name="Hacquard S."/>
        </authorList>
    </citation>
    <scope>NUCLEOTIDE SEQUENCE [LARGE SCALE GENOMIC DNA]</scope>
    <source>
        <strain evidence="1 2">MPI-SDFR-AT-0079</strain>
    </source>
</reference>
<dbReference type="Proteomes" id="UP000724584">
    <property type="component" value="Unassembled WGS sequence"/>
</dbReference>
<proteinExistence type="predicted"/>
<protein>
    <submittedName>
        <fullName evidence="1">Ribonuclease H-like domain-containing protein</fullName>
    </submittedName>
</protein>
<gene>
    <name evidence="1" type="ORF">F5144DRAFT_634802</name>
</gene>
<accession>A0ACB7PKN2</accession>